<keyword evidence="3" id="KW-1185">Reference proteome</keyword>
<evidence type="ECO:0000256" key="1">
    <source>
        <dbReference type="SAM" id="SignalP"/>
    </source>
</evidence>
<dbReference type="RefSeq" id="WP_190144524.1">
    <property type="nucleotide sequence ID" value="NZ_BLIO01000001.1"/>
</dbReference>
<evidence type="ECO:0000313" key="2">
    <source>
        <dbReference type="EMBL" id="GFE15303.1"/>
    </source>
</evidence>
<reference evidence="2 3" key="1">
    <citation type="submission" date="2019-12" db="EMBL/GenBank/DDBJ databases">
        <title>Whole genome shotgun sequence of Streptomyces hygroscopicus subsp. glebosus NBRC 13786.</title>
        <authorList>
            <person name="Ichikawa N."/>
            <person name="Kimura A."/>
            <person name="Kitahashi Y."/>
            <person name="Komaki H."/>
            <person name="Tamura T."/>
        </authorList>
    </citation>
    <scope>NUCLEOTIDE SEQUENCE [LARGE SCALE GENOMIC DNA]</scope>
    <source>
        <strain evidence="2 3">NBRC 13786</strain>
    </source>
</reference>
<evidence type="ECO:0008006" key="4">
    <source>
        <dbReference type="Google" id="ProtNLM"/>
    </source>
</evidence>
<feature type="chain" id="PRO_5024817469" description="Lipoprotein" evidence="1">
    <location>
        <begin position="31"/>
        <end position="152"/>
    </location>
</feature>
<proteinExistence type="predicted"/>
<organism evidence="2 3">
    <name type="scientific">Streptomyces glebosus</name>
    <dbReference type="NCBI Taxonomy" id="249580"/>
    <lineage>
        <taxon>Bacteria</taxon>
        <taxon>Bacillati</taxon>
        <taxon>Actinomycetota</taxon>
        <taxon>Actinomycetes</taxon>
        <taxon>Kitasatosporales</taxon>
        <taxon>Streptomycetaceae</taxon>
        <taxon>Streptomyces</taxon>
    </lineage>
</organism>
<dbReference type="EMBL" id="BLIO01000001">
    <property type="protein sequence ID" value="GFE15303.1"/>
    <property type="molecule type" value="Genomic_DNA"/>
</dbReference>
<sequence>MKNSRRSATLGAAISAVALTGLAVAPAAHAENIKCDISQMKSGYYSVCSRHFGDNHTGRVEIDMTDNSEWRAMAYFNYKTGTVELFNYTDRKIRYILQWKDSSGKAHTSVDQVLTPGNTEDWHPSFRKGTQIGVAVSSTSAGKAAMGSFRAG</sequence>
<feature type="signal peptide" evidence="1">
    <location>
        <begin position="1"/>
        <end position="30"/>
    </location>
</feature>
<evidence type="ECO:0000313" key="3">
    <source>
        <dbReference type="Proteomes" id="UP000430079"/>
    </source>
</evidence>
<gene>
    <name evidence="2" type="ORF">Sgleb_33500</name>
</gene>
<dbReference type="Proteomes" id="UP000430079">
    <property type="component" value="Unassembled WGS sequence"/>
</dbReference>
<accession>A0A640SV47</accession>
<protein>
    <recommendedName>
        <fullName evidence="4">Lipoprotein</fullName>
    </recommendedName>
</protein>
<dbReference type="AlphaFoldDB" id="A0A640SV47"/>
<comment type="caution">
    <text evidence="2">The sequence shown here is derived from an EMBL/GenBank/DDBJ whole genome shotgun (WGS) entry which is preliminary data.</text>
</comment>
<dbReference type="InterPro" id="IPR006311">
    <property type="entry name" value="TAT_signal"/>
</dbReference>
<keyword evidence="1" id="KW-0732">Signal</keyword>
<dbReference type="PROSITE" id="PS51318">
    <property type="entry name" value="TAT"/>
    <property type="match status" value="1"/>
</dbReference>
<name>A0A640SV47_9ACTN</name>